<dbReference type="AlphaFoldDB" id="A0ABD0Z2P8"/>
<name>A0ABD0Z2P8_9HEMI</name>
<reference evidence="2 3" key="1">
    <citation type="submission" date="2024-07" db="EMBL/GenBank/DDBJ databases">
        <title>Chromosome-level genome assembly of the water stick insect Ranatra chinensis (Heteroptera: Nepidae).</title>
        <authorList>
            <person name="Liu X."/>
        </authorList>
    </citation>
    <scope>NUCLEOTIDE SEQUENCE [LARGE SCALE GENOMIC DNA]</scope>
    <source>
        <strain evidence="2">Cailab_2021Rc</strain>
        <tissue evidence="2">Muscle</tissue>
    </source>
</reference>
<sequence length="291" mass="32982">MASKRRNMFHKNKTQETTENEERNEDIRDVIERVTEKLVGGSLDHVRVGRLTTHPAYLPPSKEETPKHVHFQLKGLVKEIIHEANSLPLFKIIEKFQIYPKRPVKHITDYDKTVYSESENSDSDSECSIETGDGFSVSTDPLSMTFDGHMHENQRCDDEIIDEVSNFGFYHKYKLEFPKLGKQHAEVFDKDVIPCSHPDPPISCPIIYSVYPVFLFPNILVHQSPHTYSIDTGELSRCQARSNPEGWSMSVSLTVPSRKTRLASTNSKGFIGIGESIRDGQTLDPGPLVPA</sequence>
<dbReference type="EMBL" id="JBFDAA010000008">
    <property type="protein sequence ID" value="KAL1130388.1"/>
    <property type="molecule type" value="Genomic_DNA"/>
</dbReference>
<feature type="region of interest" description="Disordered" evidence="1">
    <location>
        <begin position="1"/>
        <end position="25"/>
    </location>
</feature>
<accession>A0ABD0Z2P8</accession>
<protein>
    <submittedName>
        <fullName evidence="2">Uncharacterized protein</fullName>
    </submittedName>
</protein>
<proteinExistence type="predicted"/>
<evidence type="ECO:0000313" key="2">
    <source>
        <dbReference type="EMBL" id="KAL1130388.1"/>
    </source>
</evidence>
<feature type="compositionally biased region" description="Basic residues" evidence="1">
    <location>
        <begin position="1"/>
        <end position="12"/>
    </location>
</feature>
<comment type="caution">
    <text evidence="2">The sequence shown here is derived from an EMBL/GenBank/DDBJ whole genome shotgun (WGS) entry which is preliminary data.</text>
</comment>
<dbReference type="Proteomes" id="UP001558652">
    <property type="component" value="Unassembled WGS sequence"/>
</dbReference>
<evidence type="ECO:0000313" key="3">
    <source>
        <dbReference type="Proteomes" id="UP001558652"/>
    </source>
</evidence>
<evidence type="ECO:0000256" key="1">
    <source>
        <dbReference type="SAM" id="MobiDB-lite"/>
    </source>
</evidence>
<organism evidence="2 3">
    <name type="scientific">Ranatra chinensis</name>
    <dbReference type="NCBI Taxonomy" id="642074"/>
    <lineage>
        <taxon>Eukaryota</taxon>
        <taxon>Metazoa</taxon>
        <taxon>Ecdysozoa</taxon>
        <taxon>Arthropoda</taxon>
        <taxon>Hexapoda</taxon>
        <taxon>Insecta</taxon>
        <taxon>Pterygota</taxon>
        <taxon>Neoptera</taxon>
        <taxon>Paraneoptera</taxon>
        <taxon>Hemiptera</taxon>
        <taxon>Heteroptera</taxon>
        <taxon>Panheteroptera</taxon>
        <taxon>Nepomorpha</taxon>
        <taxon>Nepidae</taxon>
        <taxon>Ranatrinae</taxon>
        <taxon>Ranatra</taxon>
    </lineage>
</organism>
<keyword evidence="3" id="KW-1185">Reference proteome</keyword>
<gene>
    <name evidence="2" type="ORF">AAG570_013326</name>
</gene>